<comment type="caution">
    <text evidence="1">The sequence shown here is derived from an EMBL/GenBank/DDBJ whole genome shotgun (WGS) entry which is preliminary data.</text>
</comment>
<sequence length="245" mass="27549">MDWAAIWTRPYLALGFGLAVEEMWASIEMWDVIRAARRVGLDFRYLGLGRAFVRAGRSMELGLNLSLLINKAHVGEEGSDFRWWVVVRVIKSNGGVSVVCGGRMSIWLSKKSHRPYKFTGAGISEVFPSSVDSSSRASRVTDRNLDHGSWCDVPLREGRSILQVDLEDLACLFCKFDDVRLGEQLKKNASNLYLEVTLRLMFNACRSLGMIAFDGGGLKPNGFMRRVRGIASWASASFFWRLRIS</sequence>
<protein>
    <submittedName>
        <fullName evidence="1">Uncharacterized protein</fullName>
    </submittedName>
</protein>
<name>A0A2I0KIK1_PUNGR</name>
<gene>
    <name evidence="1" type="ORF">CRG98_011309</name>
</gene>
<proteinExistence type="predicted"/>
<evidence type="ECO:0000313" key="1">
    <source>
        <dbReference type="EMBL" id="PKI68279.1"/>
    </source>
</evidence>
<evidence type="ECO:0000313" key="2">
    <source>
        <dbReference type="Proteomes" id="UP000233551"/>
    </source>
</evidence>
<reference evidence="1 2" key="1">
    <citation type="submission" date="2017-11" db="EMBL/GenBank/DDBJ databases">
        <title>De-novo sequencing of pomegranate (Punica granatum L.) genome.</title>
        <authorList>
            <person name="Akparov Z."/>
            <person name="Amiraslanov A."/>
            <person name="Hajiyeva S."/>
            <person name="Abbasov M."/>
            <person name="Kaur K."/>
            <person name="Hamwieh A."/>
            <person name="Solovyev V."/>
            <person name="Salamov A."/>
            <person name="Braich B."/>
            <person name="Kosarev P."/>
            <person name="Mahmoud A."/>
            <person name="Hajiyev E."/>
            <person name="Babayeva S."/>
            <person name="Izzatullayeva V."/>
            <person name="Mammadov A."/>
            <person name="Mammadov A."/>
            <person name="Sharifova S."/>
            <person name="Ojaghi J."/>
            <person name="Eynullazada K."/>
            <person name="Bayramov B."/>
            <person name="Abdulazimova A."/>
            <person name="Shahmuradov I."/>
        </authorList>
    </citation>
    <scope>NUCLEOTIDE SEQUENCE [LARGE SCALE GENOMIC DNA]</scope>
    <source>
        <strain evidence="2">cv. AG2017</strain>
        <tissue evidence="1">Leaf</tissue>
    </source>
</reference>
<dbReference type="AlphaFoldDB" id="A0A2I0KIK1"/>
<accession>A0A2I0KIK1</accession>
<keyword evidence="2" id="KW-1185">Reference proteome</keyword>
<dbReference type="Proteomes" id="UP000233551">
    <property type="component" value="Unassembled WGS sequence"/>
</dbReference>
<dbReference type="EMBL" id="PGOL01000563">
    <property type="protein sequence ID" value="PKI68279.1"/>
    <property type="molecule type" value="Genomic_DNA"/>
</dbReference>
<organism evidence="1 2">
    <name type="scientific">Punica granatum</name>
    <name type="common">Pomegranate</name>
    <dbReference type="NCBI Taxonomy" id="22663"/>
    <lineage>
        <taxon>Eukaryota</taxon>
        <taxon>Viridiplantae</taxon>
        <taxon>Streptophyta</taxon>
        <taxon>Embryophyta</taxon>
        <taxon>Tracheophyta</taxon>
        <taxon>Spermatophyta</taxon>
        <taxon>Magnoliopsida</taxon>
        <taxon>eudicotyledons</taxon>
        <taxon>Gunneridae</taxon>
        <taxon>Pentapetalae</taxon>
        <taxon>rosids</taxon>
        <taxon>malvids</taxon>
        <taxon>Myrtales</taxon>
        <taxon>Lythraceae</taxon>
        <taxon>Punica</taxon>
    </lineage>
</organism>